<organism evidence="1 2">
    <name type="scientific">Mycoplasmopsis anatis 1340</name>
    <dbReference type="NCBI Taxonomy" id="1034808"/>
    <lineage>
        <taxon>Bacteria</taxon>
        <taxon>Bacillati</taxon>
        <taxon>Mycoplasmatota</taxon>
        <taxon>Mycoplasmoidales</taxon>
        <taxon>Metamycoplasmataceae</taxon>
        <taxon>Mycoplasmopsis</taxon>
    </lineage>
</organism>
<keyword evidence="2" id="KW-1185">Reference proteome</keyword>
<name>F9QDJ9_9BACT</name>
<evidence type="ECO:0000313" key="2">
    <source>
        <dbReference type="Proteomes" id="UP000005055"/>
    </source>
</evidence>
<evidence type="ECO:0000313" key="1">
    <source>
        <dbReference type="EMBL" id="EGS29175.1"/>
    </source>
</evidence>
<reference evidence="1 2" key="1">
    <citation type="journal article" date="2011" name="J. Bacteriol.">
        <title>Genome Sequence of Duck Pathogen Mycoplasma anatis Strain 1340.</title>
        <authorList>
            <person name="Guo Z."/>
            <person name="Chen P."/>
            <person name="Ren P."/>
            <person name="Kuang S."/>
            <person name="Zhou Z."/>
            <person name="Li Z."/>
            <person name="Liu M."/>
            <person name="Shi D."/>
            <person name="Xiao Y."/>
            <person name="Wang X."/>
            <person name="Zhou R."/>
            <person name="Jin H."/>
            <person name="Bi D."/>
        </authorList>
    </citation>
    <scope>NUCLEOTIDE SEQUENCE [LARGE SCALE GENOMIC DNA]</scope>
    <source>
        <strain evidence="1 2">1340</strain>
    </source>
</reference>
<dbReference type="Proteomes" id="UP000005055">
    <property type="component" value="Unassembled WGS sequence"/>
</dbReference>
<sequence length="599" mass="71650">MKEIKINDIHLALWNPRFETIYKLDFDYVKYFNKWDKNYSLQEEALKISELIKENIDKYKELFDSVKVFFHSNYEKIKLIKSEDSYIVVDGNRRISCLKILMNYEKYQKCIYEILKGEINVESRNEFISKLSVLYMFIEQNKSDFVKPTKILLNFDECIIYSSNNQISNLSFNKHYRKNSVGYLPWNKGKYYYDIWTIFNNERLFNLVDIDNKKIPHIFGEDKKKIYEDYKKAAFLFQLFSKPASKNRELSIRDYFISIPPDQYEPVNISQMIENLILYINKNVDVKKHINLYFDAKNRWYINKGHFEIKNILKLINELRESELQISKFNKKEIGDAVSIFYKHLNLINDKQANLNKEEFVNNFLFMSENELRKTRSISKNTDILNLIDERLYQFSISQSIIKDLKAKKADILIKWTTELEEDISFKESKLFINTIQLSIKPMLELIVKLMVFNGISEYKSDVEYLKFINSFLTDKDINKNSLTDIKDHLFDSKISLLTNIDKLCENKVFRNSFNQFFNRTSDIKDFYNFISENWEWINSKINNITAKDFKIAIESYNILISKNNEILLKFLSTTLRNLNKNMINKLASVVNKTKQWVK</sequence>
<proteinExistence type="predicted"/>
<protein>
    <submittedName>
        <fullName evidence="1">Uncharacterized protein</fullName>
    </submittedName>
</protein>
<comment type="caution">
    <text evidence="1">The sequence shown here is derived from an EMBL/GenBank/DDBJ whole genome shotgun (WGS) entry which is preliminary data.</text>
</comment>
<dbReference type="GeneID" id="65654060"/>
<dbReference type="EMBL" id="AFVJ01000022">
    <property type="protein sequence ID" value="EGS29175.1"/>
    <property type="molecule type" value="Genomic_DNA"/>
</dbReference>
<dbReference type="AlphaFoldDB" id="F9QDJ9"/>
<accession>F9QDJ9</accession>
<gene>
    <name evidence="1" type="ORF">GIG_02533</name>
</gene>
<dbReference type="RefSeq" id="WP_006886570.1">
    <property type="nucleotide sequence ID" value="NZ_AFVJ01000022.1"/>
</dbReference>